<reference evidence="2" key="2">
    <citation type="submission" date="2019-10" db="EMBL/GenBank/DDBJ databases">
        <title>Conservation and host-specific expression of non-tandemly repeated heterogenous ribosome RNA gene in arbuscular mycorrhizal fungi.</title>
        <authorList>
            <person name="Maeda T."/>
            <person name="Kobayashi Y."/>
            <person name="Nakagawa T."/>
            <person name="Ezawa T."/>
            <person name="Yamaguchi K."/>
            <person name="Bino T."/>
            <person name="Nishimoto Y."/>
            <person name="Shigenobu S."/>
            <person name="Kawaguchi M."/>
        </authorList>
    </citation>
    <scope>NUCLEOTIDE SEQUENCE</scope>
    <source>
        <strain evidence="2">HR1</strain>
    </source>
</reference>
<dbReference type="Proteomes" id="UP000247702">
    <property type="component" value="Unassembled WGS sequence"/>
</dbReference>
<evidence type="ECO:0000313" key="2">
    <source>
        <dbReference type="EMBL" id="GES98587.1"/>
    </source>
</evidence>
<dbReference type="SUPFAM" id="SSF47769">
    <property type="entry name" value="SAM/Pointed domain"/>
    <property type="match status" value="1"/>
</dbReference>
<reference evidence="1 3" key="1">
    <citation type="submission" date="2017-11" db="EMBL/GenBank/DDBJ databases">
        <title>The genome of Rhizophagus clarus HR1 reveals common genetic basis of auxotrophy among arbuscular mycorrhizal fungi.</title>
        <authorList>
            <person name="Kobayashi Y."/>
        </authorList>
    </citation>
    <scope>NUCLEOTIDE SEQUENCE [LARGE SCALE GENOMIC DNA]</scope>
    <source>
        <strain evidence="1 3">HR1</strain>
    </source>
</reference>
<dbReference type="EMBL" id="BEXD01003887">
    <property type="protein sequence ID" value="GBC03470.1"/>
    <property type="molecule type" value="Genomic_DNA"/>
</dbReference>
<dbReference type="InterPro" id="IPR013761">
    <property type="entry name" value="SAM/pointed_sf"/>
</dbReference>
<dbReference type="Gene3D" id="1.10.150.50">
    <property type="entry name" value="Transcription Factor, Ets-1"/>
    <property type="match status" value="1"/>
</dbReference>
<accession>A0A2Z6S313</accession>
<protein>
    <submittedName>
        <fullName evidence="1">Uncharacterized protein</fullName>
    </submittedName>
</protein>
<evidence type="ECO:0000313" key="3">
    <source>
        <dbReference type="Proteomes" id="UP000247702"/>
    </source>
</evidence>
<organism evidence="1 3">
    <name type="scientific">Rhizophagus clarus</name>
    <dbReference type="NCBI Taxonomy" id="94130"/>
    <lineage>
        <taxon>Eukaryota</taxon>
        <taxon>Fungi</taxon>
        <taxon>Fungi incertae sedis</taxon>
        <taxon>Mucoromycota</taxon>
        <taxon>Glomeromycotina</taxon>
        <taxon>Glomeromycetes</taxon>
        <taxon>Glomerales</taxon>
        <taxon>Glomeraceae</taxon>
        <taxon>Rhizophagus</taxon>
    </lineage>
</organism>
<gene>
    <name evidence="2" type="ORF">RCL2_002512500</name>
    <name evidence="1" type="ORF">RclHR1_05140004</name>
</gene>
<name>A0A2Z6S313_9GLOM</name>
<keyword evidence="3" id="KW-1185">Reference proteome</keyword>
<dbReference type="OrthoDB" id="2411625at2759"/>
<dbReference type="AlphaFoldDB" id="A0A2Z6S313"/>
<proteinExistence type="predicted"/>
<dbReference type="EMBL" id="BLAL01000274">
    <property type="protein sequence ID" value="GES98587.1"/>
    <property type="molecule type" value="Genomic_DNA"/>
</dbReference>
<comment type="caution">
    <text evidence="1">The sequence shown here is derived from an EMBL/GenBank/DDBJ whole genome shotgun (WGS) entry which is preliminary data.</text>
</comment>
<dbReference type="Proteomes" id="UP000615446">
    <property type="component" value="Unassembled WGS sequence"/>
</dbReference>
<evidence type="ECO:0000313" key="1">
    <source>
        <dbReference type="EMBL" id="GBC03470.1"/>
    </source>
</evidence>
<sequence>MSTSTAEYDSYLIENWDTETLINFLKEQDLKLEKKYYDILYKEKIDEPTFLDMTEKKFIKAGLKMGPAIKLVKEV</sequence>